<organism evidence="6 7">
    <name type="scientific">Collimonas rhizosphaerae</name>
    <dbReference type="NCBI Taxonomy" id="3126357"/>
    <lineage>
        <taxon>Bacteria</taxon>
        <taxon>Pseudomonadati</taxon>
        <taxon>Pseudomonadota</taxon>
        <taxon>Betaproteobacteria</taxon>
        <taxon>Burkholderiales</taxon>
        <taxon>Oxalobacteraceae</taxon>
        <taxon>Collimonas</taxon>
    </lineage>
</organism>
<dbReference type="RefSeq" id="WP_092400345.1">
    <property type="nucleotide sequence ID" value="NZ_JBANDC010000012.1"/>
</dbReference>
<dbReference type="SUPFAM" id="SSF52172">
    <property type="entry name" value="CheY-like"/>
    <property type="match status" value="1"/>
</dbReference>
<dbReference type="InterPro" id="IPR058245">
    <property type="entry name" value="NreC/VraR/RcsB-like_REC"/>
</dbReference>
<evidence type="ECO:0000256" key="3">
    <source>
        <dbReference type="PROSITE-ProRule" id="PRU00169"/>
    </source>
</evidence>
<gene>
    <name evidence="6" type="ORF">V8G57_17415</name>
</gene>
<dbReference type="CDD" id="cd17535">
    <property type="entry name" value="REC_NarL-like"/>
    <property type="match status" value="1"/>
</dbReference>
<dbReference type="EMBL" id="JBANDC010000012">
    <property type="protein sequence ID" value="MEM4989171.1"/>
    <property type="molecule type" value="Genomic_DNA"/>
</dbReference>
<dbReference type="PANTHER" id="PTHR43214:SF17">
    <property type="entry name" value="TRANSCRIPTIONAL REGULATORY PROTEIN RCSB"/>
    <property type="match status" value="1"/>
</dbReference>
<dbReference type="InterPro" id="IPR039420">
    <property type="entry name" value="WalR-like"/>
</dbReference>
<keyword evidence="2" id="KW-0238">DNA-binding</keyword>
<sequence length="231" mass="25037">MNRTGPTPLRIALLDDHTVVRHALLELLGEAPDFRVVGAFASSRELMAALRTAPAELLLVDFVLAPGDIDGLNLIRVLSTRFPDSKILVVSGHYNPATIALALRAGARGFVGKNQPLSDIVGAIRTVARGHTYLNPALKVEFSYLLSDAAVQDDTAAVAVSDVEQDAFIGLSPREREVLQCCLNGLSVTQIAEKYGRSVKTISTQKHAAFRKLGIRNDNELFKMHRQVGLS</sequence>
<dbReference type="InterPro" id="IPR011006">
    <property type="entry name" value="CheY-like_superfamily"/>
</dbReference>
<keyword evidence="1 3" id="KW-0597">Phosphoprotein</keyword>
<dbReference type="Pfam" id="PF00196">
    <property type="entry name" value="GerE"/>
    <property type="match status" value="1"/>
</dbReference>
<evidence type="ECO:0000259" key="4">
    <source>
        <dbReference type="PROSITE" id="PS50043"/>
    </source>
</evidence>
<feature type="domain" description="HTH luxR-type" evidence="4">
    <location>
        <begin position="164"/>
        <end position="229"/>
    </location>
</feature>
<dbReference type="Pfam" id="PF00072">
    <property type="entry name" value="Response_reg"/>
    <property type="match status" value="1"/>
</dbReference>
<dbReference type="InterPro" id="IPR001789">
    <property type="entry name" value="Sig_transdc_resp-reg_receiver"/>
</dbReference>
<evidence type="ECO:0000259" key="5">
    <source>
        <dbReference type="PROSITE" id="PS50110"/>
    </source>
</evidence>
<dbReference type="InterPro" id="IPR000792">
    <property type="entry name" value="Tscrpt_reg_LuxR_C"/>
</dbReference>
<dbReference type="SMART" id="SM00448">
    <property type="entry name" value="REC"/>
    <property type="match status" value="1"/>
</dbReference>
<protein>
    <submittedName>
        <fullName evidence="6">Response regulator transcription factor</fullName>
    </submittedName>
</protein>
<dbReference type="SMART" id="SM00421">
    <property type="entry name" value="HTH_LUXR"/>
    <property type="match status" value="1"/>
</dbReference>
<keyword evidence="7" id="KW-1185">Reference proteome</keyword>
<dbReference type="InterPro" id="IPR016032">
    <property type="entry name" value="Sig_transdc_resp-reg_C-effctor"/>
</dbReference>
<evidence type="ECO:0000256" key="1">
    <source>
        <dbReference type="ARBA" id="ARBA00022553"/>
    </source>
</evidence>
<dbReference type="Gene3D" id="3.40.50.2300">
    <property type="match status" value="1"/>
</dbReference>
<reference evidence="6 7" key="1">
    <citation type="submission" date="2024-02" db="EMBL/GenBank/DDBJ databases">
        <title>Draft genome sequence of Collimonas sp. strain H4R21, an effective mineral-weathering bacterial strain isolated from the beech rhizosphere.</title>
        <authorList>
            <person name="Morin E."/>
            <person name="Uroz S."/>
            <person name="Leveau J.H.J."/>
            <person name="Kumar R."/>
            <person name="Rey M.W."/>
            <person name="Pham J."/>
        </authorList>
    </citation>
    <scope>NUCLEOTIDE SEQUENCE [LARGE SCALE GENOMIC DNA]</scope>
    <source>
        <strain evidence="6 7">H4R21</strain>
    </source>
</reference>
<feature type="domain" description="Response regulatory" evidence="5">
    <location>
        <begin position="10"/>
        <end position="128"/>
    </location>
</feature>
<name>A0ABU9PYT1_9BURK</name>
<dbReference type="PRINTS" id="PR00038">
    <property type="entry name" value="HTHLUXR"/>
</dbReference>
<accession>A0ABU9PYT1</accession>
<comment type="caution">
    <text evidence="6">The sequence shown here is derived from an EMBL/GenBank/DDBJ whole genome shotgun (WGS) entry which is preliminary data.</text>
</comment>
<dbReference type="PROSITE" id="PS00622">
    <property type="entry name" value="HTH_LUXR_1"/>
    <property type="match status" value="1"/>
</dbReference>
<evidence type="ECO:0000256" key="2">
    <source>
        <dbReference type="ARBA" id="ARBA00023125"/>
    </source>
</evidence>
<dbReference type="PROSITE" id="PS50110">
    <property type="entry name" value="RESPONSE_REGULATORY"/>
    <property type="match status" value="1"/>
</dbReference>
<feature type="modified residue" description="4-aspartylphosphate" evidence="3">
    <location>
        <position position="61"/>
    </location>
</feature>
<evidence type="ECO:0000313" key="7">
    <source>
        <dbReference type="Proteomes" id="UP001495910"/>
    </source>
</evidence>
<dbReference type="Proteomes" id="UP001495910">
    <property type="component" value="Unassembled WGS sequence"/>
</dbReference>
<evidence type="ECO:0000313" key="6">
    <source>
        <dbReference type="EMBL" id="MEM4989171.1"/>
    </source>
</evidence>
<proteinExistence type="predicted"/>
<dbReference type="PANTHER" id="PTHR43214">
    <property type="entry name" value="TWO-COMPONENT RESPONSE REGULATOR"/>
    <property type="match status" value="1"/>
</dbReference>
<dbReference type="PROSITE" id="PS50043">
    <property type="entry name" value="HTH_LUXR_2"/>
    <property type="match status" value="1"/>
</dbReference>
<dbReference type="CDD" id="cd06170">
    <property type="entry name" value="LuxR_C_like"/>
    <property type="match status" value="1"/>
</dbReference>
<dbReference type="SUPFAM" id="SSF46894">
    <property type="entry name" value="C-terminal effector domain of the bipartite response regulators"/>
    <property type="match status" value="1"/>
</dbReference>